<sequence length="328" mass="34567">MASSRPVPNPRQEHSTVAINETLLAVVGGVAPAANGPDTTDLVQLYDIPSNSWRTGSPIPIKLNHPNVAVVNGKMYVLGGLENGPNIAGEPINWIATGRTFVYDASLDSWKELNAMPSGTARGSAVTGVHGEMIYVAGGMTVLRQPYQDSVTLTTAFNTSSGEWQRLPPAAANIPDGRQHATGSVVGDTLYVIGGRWFSQRAVRGTVFSLDLNNQTAGWRTDPNLMPVARGGLSGDAVGSKFYTFGGEGNPNGLTGVFNDTAVFDTASRTWSRLAPMAIPRHGMHAVAVGNNIYIPGGGLQQDGKAVTVNGTTRFANTTAYFDAYCAS</sequence>
<dbReference type="InterPro" id="IPR006652">
    <property type="entry name" value="Kelch_1"/>
</dbReference>
<dbReference type="InterPro" id="IPR015915">
    <property type="entry name" value="Kelch-typ_b-propeller"/>
</dbReference>
<dbReference type="SUPFAM" id="SSF117281">
    <property type="entry name" value="Kelch motif"/>
    <property type="match status" value="1"/>
</dbReference>
<dbReference type="PANTHER" id="PTHR45632:SF24">
    <property type="entry name" value="GALACTOSE OXIDASE"/>
    <property type="match status" value="1"/>
</dbReference>
<organism evidence="1 2">
    <name type="scientific">Hirsutella minnesotensis 3608</name>
    <dbReference type="NCBI Taxonomy" id="1043627"/>
    <lineage>
        <taxon>Eukaryota</taxon>
        <taxon>Fungi</taxon>
        <taxon>Dikarya</taxon>
        <taxon>Ascomycota</taxon>
        <taxon>Pezizomycotina</taxon>
        <taxon>Sordariomycetes</taxon>
        <taxon>Hypocreomycetidae</taxon>
        <taxon>Hypocreales</taxon>
        <taxon>Ophiocordycipitaceae</taxon>
        <taxon>Hirsutella</taxon>
    </lineage>
</organism>
<evidence type="ECO:0000313" key="2">
    <source>
        <dbReference type="Proteomes" id="UP000054481"/>
    </source>
</evidence>
<gene>
    <name evidence="1" type="ORF">HIM_06301</name>
</gene>
<name>A0A0F7ZNT2_9HYPO</name>
<dbReference type="InterPro" id="IPR011043">
    <property type="entry name" value="Gal_Oxase/kelch_b-propeller"/>
</dbReference>
<dbReference type="Pfam" id="PF24681">
    <property type="entry name" value="Kelch_KLHDC2_KLHL20_DRC7"/>
    <property type="match status" value="1"/>
</dbReference>
<keyword evidence="2" id="KW-1185">Reference proteome</keyword>
<reference evidence="1 2" key="1">
    <citation type="journal article" date="2014" name="Genome Biol. Evol.">
        <title>Comparative genomics and transcriptomics analyses reveal divergent lifestyle features of nematode endoparasitic fungus Hirsutella minnesotensis.</title>
        <authorList>
            <person name="Lai Y."/>
            <person name="Liu K."/>
            <person name="Zhang X."/>
            <person name="Zhang X."/>
            <person name="Li K."/>
            <person name="Wang N."/>
            <person name="Shu C."/>
            <person name="Wu Y."/>
            <person name="Wang C."/>
            <person name="Bushley K.E."/>
            <person name="Xiang M."/>
            <person name="Liu X."/>
        </authorList>
    </citation>
    <scope>NUCLEOTIDE SEQUENCE [LARGE SCALE GENOMIC DNA]</scope>
    <source>
        <strain evidence="1 2">3608</strain>
    </source>
</reference>
<dbReference type="EMBL" id="KQ030527">
    <property type="protein sequence ID" value="KJZ74295.1"/>
    <property type="molecule type" value="Genomic_DNA"/>
</dbReference>
<evidence type="ECO:0008006" key="3">
    <source>
        <dbReference type="Google" id="ProtNLM"/>
    </source>
</evidence>
<proteinExistence type="predicted"/>
<dbReference type="SUPFAM" id="SSF50965">
    <property type="entry name" value="Galactose oxidase, central domain"/>
    <property type="match status" value="1"/>
</dbReference>
<dbReference type="AlphaFoldDB" id="A0A0F7ZNT2"/>
<evidence type="ECO:0000313" key="1">
    <source>
        <dbReference type="EMBL" id="KJZ74295.1"/>
    </source>
</evidence>
<dbReference type="Gene3D" id="2.120.10.80">
    <property type="entry name" value="Kelch-type beta propeller"/>
    <property type="match status" value="2"/>
</dbReference>
<dbReference type="PANTHER" id="PTHR45632">
    <property type="entry name" value="LD33804P"/>
    <property type="match status" value="1"/>
</dbReference>
<dbReference type="Proteomes" id="UP000054481">
    <property type="component" value="Unassembled WGS sequence"/>
</dbReference>
<protein>
    <recommendedName>
        <fullName evidence="3">Galactose oxidase</fullName>
    </recommendedName>
</protein>
<dbReference type="OrthoDB" id="45365at2759"/>
<accession>A0A0F7ZNT2</accession>
<dbReference type="SMART" id="SM00612">
    <property type="entry name" value="Kelch"/>
    <property type="match status" value="5"/>
</dbReference>